<organism evidence="6 8">
    <name type="scientific">Heterodera trifolii</name>
    <dbReference type="NCBI Taxonomy" id="157864"/>
    <lineage>
        <taxon>Eukaryota</taxon>
        <taxon>Metazoa</taxon>
        <taxon>Ecdysozoa</taxon>
        <taxon>Nematoda</taxon>
        <taxon>Chromadorea</taxon>
        <taxon>Rhabditida</taxon>
        <taxon>Tylenchina</taxon>
        <taxon>Tylenchomorpha</taxon>
        <taxon>Tylenchoidea</taxon>
        <taxon>Heteroderidae</taxon>
        <taxon>Heteroderinae</taxon>
        <taxon>Heterodera</taxon>
    </lineage>
</organism>
<name>A0ABD2I2N9_9BILA</name>
<evidence type="ECO:0000256" key="3">
    <source>
        <dbReference type="ARBA" id="ARBA00022989"/>
    </source>
</evidence>
<dbReference type="AlphaFoldDB" id="A0ABD2I2N9"/>
<dbReference type="PANTHER" id="PTHR11785:SF531">
    <property type="entry name" value="LARGE NEUTRAL AMINO ACIDS TRANSPORTER SMALL SUBUNIT 1"/>
    <property type="match status" value="1"/>
</dbReference>
<dbReference type="InterPro" id="IPR002293">
    <property type="entry name" value="AA/rel_permease1"/>
</dbReference>
<evidence type="ECO:0000313" key="8">
    <source>
        <dbReference type="Proteomes" id="UP001620626"/>
    </source>
</evidence>
<dbReference type="Proteomes" id="UP001620626">
    <property type="component" value="Unassembled WGS sequence"/>
</dbReference>
<gene>
    <name evidence="7" type="ORF">niasHT_034541</name>
    <name evidence="6" type="ORF">niasHT_038519</name>
</gene>
<feature type="transmembrane region" description="Helical" evidence="5">
    <location>
        <begin position="259"/>
        <end position="278"/>
    </location>
</feature>
<dbReference type="EMBL" id="JBICBT010001317">
    <property type="protein sequence ID" value="KAL3073381.1"/>
    <property type="molecule type" value="Genomic_DNA"/>
</dbReference>
<evidence type="ECO:0000256" key="2">
    <source>
        <dbReference type="ARBA" id="ARBA00022692"/>
    </source>
</evidence>
<proteinExistence type="predicted"/>
<evidence type="ECO:0000313" key="6">
    <source>
        <dbReference type="EMBL" id="KAL3073381.1"/>
    </source>
</evidence>
<dbReference type="PANTHER" id="PTHR11785">
    <property type="entry name" value="AMINO ACID TRANSPORTER"/>
    <property type="match status" value="1"/>
</dbReference>
<comment type="subcellular location">
    <subcellularLocation>
        <location evidence="1">Membrane</location>
        <topology evidence="1">Multi-pass membrane protein</topology>
    </subcellularLocation>
</comment>
<dbReference type="InterPro" id="IPR050598">
    <property type="entry name" value="AminoAcid_Transporter"/>
</dbReference>
<keyword evidence="2 5" id="KW-0812">Transmembrane</keyword>
<sequence>MPHPPLFRAHCGPFIANCRHVCPSVQLHRRALPPPIAPLEPPRSLFNPQHTAMCFGTTLDEFKPIRSEQFNLLSVMAKAKGRGILFLQLCVSGDTVLKVQIRNGAYFLKSLPISSFVKVPHFMECHLIGEANLKIAQLLLIIFAANRPKNDSAFPVTIFQNFNWPMLSFAMAFSSKTNTNCFVGTSNYRINDILLNILMAKLTEITSLPFSFSFHRNASMKTLSVGWSLVLWVVCGLFSAIGAYCYAELGTFILESGGDYAYVLATFGPLCGFLRMWIECVIVCQPVCSLPPFAPQFLAAAVLRISHCRAPFGMRDDLHIPPLPRPLKNSNECRPTLTNFHATSISIVDQFQKKE</sequence>
<reference evidence="6 8" key="1">
    <citation type="submission" date="2024-10" db="EMBL/GenBank/DDBJ databases">
        <authorList>
            <person name="Kim D."/>
        </authorList>
    </citation>
    <scope>NUCLEOTIDE SEQUENCE [LARGE SCALE GENOMIC DNA]</scope>
    <source>
        <strain evidence="6">BH-2024</strain>
    </source>
</reference>
<keyword evidence="8" id="KW-1185">Reference proteome</keyword>
<dbReference type="Pfam" id="PF13520">
    <property type="entry name" value="AA_permease_2"/>
    <property type="match status" value="1"/>
</dbReference>
<comment type="caution">
    <text evidence="6">The sequence shown here is derived from an EMBL/GenBank/DDBJ whole genome shotgun (WGS) entry which is preliminary data.</text>
</comment>
<protein>
    <submittedName>
        <fullName evidence="6">Uncharacterized protein</fullName>
    </submittedName>
</protein>
<dbReference type="EMBL" id="JBICBT010001269">
    <property type="protein sequence ID" value="KAL3075627.1"/>
    <property type="molecule type" value="Genomic_DNA"/>
</dbReference>
<evidence type="ECO:0000256" key="4">
    <source>
        <dbReference type="ARBA" id="ARBA00023136"/>
    </source>
</evidence>
<dbReference type="Gene3D" id="1.20.1740.10">
    <property type="entry name" value="Amino acid/polyamine transporter I"/>
    <property type="match status" value="1"/>
</dbReference>
<evidence type="ECO:0000313" key="7">
    <source>
        <dbReference type="EMBL" id="KAL3075627.1"/>
    </source>
</evidence>
<keyword evidence="4 5" id="KW-0472">Membrane</keyword>
<evidence type="ECO:0000256" key="5">
    <source>
        <dbReference type="SAM" id="Phobius"/>
    </source>
</evidence>
<keyword evidence="3 5" id="KW-1133">Transmembrane helix</keyword>
<evidence type="ECO:0000256" key="1">
    <source>
        <dbReference type="ARBA" id="ARBA00004141"/>
    </source>
</evidence>
<feature type="transmembrane region" description="Helical" evidence="5">
    <location>
        <begin position="225"/>
        <end position="247"/>
    </location>
</feature>
<accession>A0ABD2I2N9</accession>
<dbReference type="GO" id="GO:0016020">
    <property type="term" value="C:membrane"/>
    <property type="evidence" value="ECO:0007669"/>
    <property type="project" value="UniProtKB-SubCell"/>
</dbReference>